<feature type="non-terminal residue" evidence="1">
    <location>
        <position position="141"/>
    </location>
</feature>
<evidence type="ECO:0000313" key="1">
    <source>
        <dbReference type="EMBL" id="CAG8739604.1"/>
    </source>
</evidence>
<name>A0ACA9Q6C6_9GLOM</name>
<reference evidence="1" key="1">
    <citation type="submission" date="2021-06" db="EMBL/GenBank/DDBJ databases">
        <authorList>
            <person name="Kallberg Y."/>
            <person name="Tangrot J."/>
            <person name="Rosling A."/>
        </authorList>
    </citation>
    <scope>NUCLEOTIDE SEQUENCE</scope>
    <source>
        <strain evidence="1">28 12/20/2015</strain>
    </source>
</reference>
<accession>A0ACA9Q6C6</accession>
<comment type="caution">
    <text evidence="1">The sequence shown here is derived from an EMBL/GenBank/DDBJ whole genome shotgun (WGS) entry which is preliminary data.</text>
</comment>
<protein>
    <submittedName>
        <fullName evidence="1">10058_t:CDS:1</fullName>
    </submittedName>
</protein>
<dbReference type="EMBL" id="CAJVPW010037300">
    <property type="protein sequence ID" value="CAG8739604.1"/>
    <property type="molecule type" value="Genomic_DNA"/>
</dbReference>
<gene>
    <name evidence="1" type="ORF">SPELUC_LOCUS13694</name>
</gene>
<sequence length="141" mass="16888">MNRFTYRTIIGQRLRNTNVRSRDHVQRILNAGRQSRIPRNTNARSRYQVQRFLNTLRLFRRPRNTNGQFQRILNTRGQRQRPHITNNRPRDQFQSNIHPSIDLFASTQQYTDLIEGSNMFIELQDAEIPQQNTQYQTGLFS</sequence>
<organism evidence="1 2">
    <name type="scientific">Cetraspora pellucida</name>
    <dbReference type="NCBI Taxonomy" id="1433469"/>
    <lineage>
        <taxon>Eukaryota</taxon>
        <taxon>Fungi</taxon>
        <taxon>Fungi incertae sedis</taxon>
        <taxon>Mucoromycota</taxon>
        <taxon>Glomeromycotina</taxon>
        <taxon>Glomeromycetes</taxon>
        <taxon>Diversisporales</taxon>
        <taxon>Gigasporaceae</taxon>
        <taxon>Cetraspora</taxon>
    </lineage>
</organism>
<proteinExistence type="predicted"/>
<evidence type="ECO:0000313" key="2">
    <source>
        <dbReference type="Proteomes" id="UP000789366"/>
    </source>
</evidence>
<dbReference type="Proteomes" id="UP000789366">
    <property type="component" value="Unassembled WGS sequence"/>
</dbReference>
<keyword evidence="2" id="KW-1185">Reference proteome</keyword>